<dbReference type="PROSITE" id="PS51257">
    <property type="entry name" value="PROKAR_LIPOPROTEIN"/>
    <property type="match status" value="1"/>
</dbReference>
<evidence type="ECO:0000256" key="1">
    <source>
        <dbReference type="SAM" id="SignalP"/>
    </source>
</evidence>
<gene>
    <name evidence="3" type="ORF">D1614_12180</name>
</gene>
<keyword evidence="1" id="KW-0732">Signal</keyword>
<dbReference type="EMBL" id="QWGR01000006">
    <property type="protein sequence ID" value="RIJ47883.1"/>
    <property type="molecule type" value="Genomic_DNA"/>
</dbReference>
<proteinExistence type="predicted"/>
<feature type="domain" description="Tll0287-like" evidence="2">
    <location>
        <begin position="55"/>
        <end position="183"/>
    </location>
</feature>
<dbReference type="AlphaFoldDB" id="A0A399T1R9"/>
<sequence length="186" mass="20674">MKIMRVTCILLLMGLLACQTKPGISPESYQKFQKEGDAITSQVQGVLLSNVAGAIQKGGTEHAVEFCNIKATTLVDSLSQAFSCNISRVSDRNRNPENTLNKTEAELWKLFAKNPQADTLLKVNNKITYYKRINTAMPACLKCHGDPVNDINGATLEKIQTLYPQDLATGYKLNDFRGLWKVEFTD</sequence>
<name>A0A399T1R9_9BACT</name>
<evidence type="ECO:0000313" key="3">
    <source>
        <dbReference type="EMBL" id="RIJ47883.1"/>
    </source>
</evidence>
<accession>A0A399T1R9</accession>
<dbReference type="RefSeq" id="WP_119438227.1">
    <property type="nucleotide sequence ID" value="NZ_QWGR01000006.1"/>
</dbReference>
<dbReference type="OrthoDB" id="1494333at2"/>
<feature type="signal peptide" evidence="1">
    <location>
        <begin position="1"/>
        <end position="17"/>
    </location>
</feature>
<dbReference type="InterPro" id="IPR021796">
    <property type="entry name" value="Tll0287-like_dom"/>
</dbReference>
<evidence type="ECO:0000259" key="2">
    <source>
        <dbReference type="Pfam" id="PF11845"/>
    </source>
</evidence>
<keyword evidence="4" id="KW-1185">Reference proteome</keyword>
<comment type="caution">
    <text evidence="3">The sequence shown here is derived from an EMBL/GenBank/DDBJ whole genome shotgun (WGS) entry which is preliminary data.</text>
</comment>
<organism evidence="3 4">
    <name type="scientific">Maribellus luteus</name>
    <dbReference type="NCBI Taxonomy" id="2305463"/>
    <lineage>
        <taxon>Bacteria</taxon>
        <taxon>Pseudomonadati</taxon>
        <taxon>Bacteroidota</taxon>
        <taxon>Bacteroidia</taxon>
        <taxon>Marinilabiliales</taxon>
        <taxon>Prolixibacteraceae</taxon>
        <taxon>Maribellus</taxon>
    </lineage>
</organism>
<dbReference type="Proteomes" id="UP000265926">
    <property type="component" value="Unassembled WGS sequence"/>
</dbReference>
<reference evidence="3 4" key="1">
    <citation type="submission" date="2018-08" db="EMBL/GenBank/DDBJ databases">
        <title>Pallidiluteibacterium maritimus gen. nov., sp. nov., isolated from coastal sediment.</title>
        <authorList>
            <person name="Zhou L.Y."/>
        </authorList>
    </citation>
    <scope>NUCLEOTIDE SEQUENCE [LARGE SCALE GENOMIC DNA]</scope>
    <source>
        <strain evidence="3 4">XSD2</strain>
    </source>
</reference>
<dbReference type="Pfam" id="PF11845">
    <property type="entry name" value="Tll0287-like"/>
    <property type="match status" value="1"/>
</dbReference>
<evidence type="ECO:0000313" key="4">
    <source>
        <dbReference type="Proteomes" id="UP000265926"/>
    </source>
</evidence>
<protein>
    <submittedName>
        <fullName evidence="3">DUF3365 domain-containing protein</fullName>
    </submittedName>
</protein>
<feature type="chain" id="PRO_5017262387" evidence="1">
    <location>
        <begin position="18"/>
        <end position="186"/>
    </location>
</feature>